<dbReference type="OrthoDB" id="9806903at2"/>
<name>A0A4V1CER4_9CORY</name>
<dbReference type="GO" id="GO:0016887">
    <property type="term" value="F:ATP hydrolysis activity"/>
    <property type="evidence" value="ECO:0007669"/>
    <property type="project" value="InterPro"/>
</dbReference>
<dbReference type="InterPro" id="IPR003593">
    <property type="entry name" value="AAA+_ATPase"/>
</dbReference>
<evidence type="ECO:0000256" key="1">
    <source>
        <dbReference type="ARBA" id="ARBA00010378"/>
    </source>
</evidence>
<dbReference type="FunFam" id="3.40.50.300:FF:000216">
    <property type="entry name" value="Type VII secretion ATPase EccA"/>
    <property type="match status" value="2"/>
</dbReference>
<sequence length="1103" mass="119874">MTVHTIDNPSGTTTLEAIVNRADAKAGDTLRLGPGVYECNDIAVRDVTIEGIGDASGIILRGALWIEGTVTIRNLTIQKSGALNGVSVVGGGSLDVESVLGVSSDDTPGSLVKAIDGQVTIRDSNLLTAATCREIEAGQKGTLRISNSQVGEVSLHGASAEVENSALGAVGAYNGASFEAQGFLMLAPSLGRLALCAKDGSSIHIERLNNLTENATIKSVNSRIHIDSVMDPDGRAARMWGLVERSGIIYCSSPQFEFVEKDHRARPMEWLPGDAHNFNEVVLPRLRPGMTVQMGPGIYYLPPLALQRNLTLVGAGVDETLLVVEETLSVINGAQVALQNMSVRAAKSMCTAFVCQESNLYLTDVSMLMDETLEQISVIVEGVLLAARFSIDNAGTAADSCADVFNAELVSIAVRNEGQARFHKSDVGWLEVNHFGFVKLRDSLAYRLTASGGSGVEGSVIFRDNNYNKRCLIVDDLSSVTLNSATFEPGDHEGYVTGTATIGSTHIEEGGSFHIVATEGATVQVPPQVTVAPDDQTEPQQPDPGVWVEPEVEPRPVDPMAELDKLIGLSKVKQQIRSFINQVRYNEARRRAGQETSHFSLHSMFLGNPGTGKTTVARLLGTALYQAGAIRNNTFVEVSREDLVADRLGGTAKKTKEILESALGGILFIDEAYTLYQESNNGFGQEAVDTILAFMENNRDDLMVIFAGYADRMQDLLSMNPGLASRISTRFDFEDYSVEEITTMGLKGLESSDYVVDEEKYRAAVSQKYLRSSDKSNGRWIRNFNEDLIRKQIDRLTTETAGNLSSLNAEQLKVIADEDVDALIGGDEEQKQKNIEEKLAELNAMAGLDNVKAWVNEMVSTARANKRLADVGIVVEQPSYHAVFTGNPGTGKTTIARIIAAIFYNLGILDTTTVKEVGRADLVGSVIGETEKKTSRVLDEAMGGVLFVDEAYTLAGQSDNDFGRIAIDTMLTRLENDRDKFVAIFAGYTADMQRFLDTNEGLRSRIPRIIEFPDYTPEEIAGIVAAILAKTWQFNEPLVREVAALVYGRIPDNQRANARWARNFAKSIETRHMVWIGQNNPPQEEMLTIADVTVVDVAQSFLG</sequence>
<evidence type="ECO:0000259" key="4">
    <source>
        <dbReference type="SMART" id="SM00382"/>
    </source>
</evidence>
<dbReference type="PANTHER" id="PTHR43392:SF2">
    <property type="entry name" value="AAA-TYPE ATPASE FAMILY PROTEIN _ ANKYRIN REPEAT FAMILY PROTEIN"/>
    <property type="match status" value="1"/>
</dbReference>
<dbReference type="CDD" id="cd00009">
    <property type="entry name" value="AAA"/>
    <property type="match status" value="2"/>
</dbReference>
<keyword evidence="2" id="KW-0547">Nucleotide-binding</keyword>
<dbReference type="Pfam" id="PF00004">
    <property type="entry name" value="AAA"/>
    <property type="match status" value="2"/>
</dbReference>
<dbReference type="InterPro" id="IPR011050">
    <property type="entry name" value="Pectin_lyase_fold/virulence"/>
</dbReference>
<dbReference type="InterPro" id="IPR000641">
    <property type="entry name" value="CbxX/CfxQ"/>
</dbReference>
<feature type="domain" description="AAA+ ATPase" evidence="4">
    <location>
        <begin position="599"/>
        <end position="737"/>
    </location>
</feature>
<feature type="domain" description="AAA+ ATPase" evidence="4">
    <location>
        <begin position="878"/>
        <end position="1016"/>
    </location>
</feature>
<dbReference type="GO" id="GO:0005524">
    <property type="term" value="F:ATP binding"/>
    <property type="evidence" value="ECO:0007669"/>
    <property type="project" value="UniProtKB-KW"/>
</dbReference>
<dbReference type="EMBL" id="CP039247">
    <property type="protein sequence ID" value="QCB29018.1"/>
    <property type="molecule type" value="Genomic_DNA"/>
</dbReference>
<comment type="similarity">
    <text evidence="1">Belongs to the CbxX/CfxQ family.</text>
</comment>
<dbReference type="PANTHER" id="PTHR43392">
    <property type="entry name" value="AAA-TYPE ATPASE FAMILY PROTEIN / ANKYRIN REPEAT FAMILY PROTEIN"/>
    <property type="match status" value="1"/>
</dbReference>
<dbReference type="InterPro" id="IPR050773">
    <property type="entry name" value="CbxX/CfxQ_RuBisCO_ESX"/>
</dbReference>
<dbReference type="Gene3D" id="1.10.8.60">
    <property type="match status" value="2"/>
</dbReference>
<keyword evidence="3" id="KW-0067">ATP-binding</keyword>
<evidence type="ECO:0000256" key="2">
    <source>
        <dbReference type="ARBA" id="ARBA00022741"/>
    </source>
</evidence>
<keyword evidence="6" id="KW-1185">Reference proteome</keyword>
<dbReference type="KEGG" id="cee:CENDO_08740"/>
<dbReference type="Proteomes" id="UP000296352">
    <property type="component" value="Chromosome"/>
</dbReference>
<dbReference type="SUPFAM" id="SSF52540">
    <property type="entry name" value="P-loop containing nucleoside triphosphate hydrolases"/>
    <property type="match status" value="2"/>
</dbReference>
<dbReference type="InterPro" id="IPR027417">
    <property type="entry name" value="P-loop_NTPase"/>
</dbReference>
<dbReference type="AlphaFoldDB" id="A0A4V1CER4"/>
<accession>A0A4V1CER4</accession>
<dbReference type="RefSeq" id="WP_136141670.1">
    <property type="nucleotide sequence ID" value="NZ_CP039247.1"/>
</dbReference>
<dbReference type="Gene3D" id="3.40.50.300">
    <property type="entry name" value="P-loop containing nucleotide triphosphate hydrolases"/>
    <property type="match status" value="2"/>
</dbReference>
<dbReference type="PRINTS" id="PR00819">
    <property type="entry name" value="CBXCFQXSUPER"/>
</dbReference>
<protein>
    <submittedName>
        <fullName evidence="5">Stage V sporulation protein K</fullName>
    </submittedName>
</protein>
<reference evidence="5 6" key="1">
    <citation type="submission" date="2019-04" db="EMBL/GenBank/DDBJ databases">
        <title>Corynebacterium endometrii sp. nov., isolated from the uterus of a cow with endometritis.</title>
        <authorList>
            <person name="Ballas P."/>
            <person name="Ruckert C."/>
            <person name="Wagener K."/>
            <person name="Drillich M."/>
            <person name="Kaempfer P."/>
            <person name="Busse H.-J."/>
            <person name="Ehling-Schulz M."/>
        </authorList>
    </citation>
    <scope>NUCLEOTIDE SEQUENCE [LARGE SCALE GENOMIC DNA]</scope>
    <source>
        <strain evidence="5 6">LMM-1653</strain>
    </source>
</reference>
<organism evidence="5 6">
    <name type="scientific">Corynebacterium endometrii</name>
    <dbReference type="NCBI Taxonomy" id="2488819"/>
    <lineage>
        <taxon>Bacteria</taxon>
        <taxon>Bacillati</taxon>
        <taxon>Actinomycetota</taxon>
        <taxon>Actinomycetes</taxon>
        <taxon>Mycobacteriales</taxon>
        <taxon>Corynebacteriaceae</taxon>
        <taxon>Corynebacterium</taxon>
    </lineage>
</organism>
<evidence type="ECO:0000313" key="5">
    <source>
        <dbReference type="EMBL" id="QCB29018.1"/>
    </source>
</evidence>
<dbReference type="SUPFAM" id="SSF51126">
    <property type="entry name" value="Pectin lyase-like"/>
    <property type="match status" value="1"/>
</dbReference>
<evidence type="ECO:0000313" key="6">
    <source>
        <dbReference type="Proteomes" id="UP000296352"/>
    </source>
</evidence>
<dbReference type="InterPro" id="IPR003959">
    <property type="entry name" value="ATPase_AAA_core"/>
</dbReference>
<evidence type="ECO:0000256" key="3">
    <source>
        <dbReference type="ARBA" id="ARBA00022840"/>
    </source>
</evidence>
<dbReference type="SMART" id="SM00382">
    <property type="entry name" value="AAA"/>
    <property type="match status" value="2"/>
</dbReference>
<gene>
    <name evidence="5" type="primary">spoVK</name>
    <name evidence="5" type="ORF">CENDO_08740</name>
</gene>
<proteinExistence type="inferred from homology"/>